<dbReference type="GO" id="GO:0016020">
    <property type="term" value="C:membrane"/>
    <property type="evidence" value="ECO:0007669"/>
    <property type="project" value="UniProtKB-SubCell"/>
</dbReference>
<dbReference type="SUPFAM" id="SSF103473">
    <property type="entry name" value="MFS general substrate transporter"/>
    <property type="match status" value="1"/>
</dbReference>
<sequence>MSNPHSHDSSIDADTKHDAIHYADNTSKGLDETEHYENRGRRESVGVTPDDVYNPLQKLTTPQLMAEVDQFCTEYGLQEDNEVFRRGALAARNPKNIEGITELSAEDRETLIYERNHPWHLPRLLFYSVILCAIGAATQGWDQTGSNGANLSFPQEFGIGAKVGEPNGERDEWIVGLVNSSVYISAAFIGCWISDPLNHWFGRRGEIFITGIILIVTPIASGFTHSWEALMAVRFVMGIGVGAKASTVPMFCAELSPARIRGALTMGWQLWTAFGIFLGFCANAAVKDTGAIAWRLQLGSAFIPAVPLTVGIFFCPESPRWLMKKGRMLDAWKSMRRLRHSDIQAARDLFYAYAIYSEENKIVQGRTYFSRLTELFTIPRCRRATLAAAVVMIAQQMCGINIMAFYSSTIFEQGGATASEALYASIGFGALNFIFAIPAVFTIDSFGRRSLLLATFPNMCWTLLVAGMCFFIDQGVEHSKTRTGVVAFFIYLFTIAYSIGEGPVPFMYSAEVFPLPQREQGMAFAVSWNNFWASVLSLTFPRLLRSLTSPGAFGFYAGLNAVAFVWIYLWVPETKQLTLEELDAVFSVPTATFSRYQVGTVLPWWFRRYILRQKDAYLAPLVVPADRVNGPGAGHGGVTIKTSAA</sequence>
<feature type="compositionally biased region" description="Basic and acidic residues" evidence="9">
    <location>
        <begin position="29"/>
        <end position="44"/>
    </location>
</feature>
<proteinExistence type="inferred from homology"/>
<evidence type="ECO:0000259" key="11">
    <source>
        <dbReference type="PROSITE" id="PS50850"/>
    </source>
</evidence>
<dbReference type="EMBL" id="RSCE01000005">
    <property type="protein sequence ID" value="RSH82441.1"/>
    <property type="molecule type" value="Genomic_DNA"/>
</dbReference>
<evidence type="ECO:0000313" key="12">
    <source>
        <dbReference type="EMBL" id="RSH82441.1"/>
    </source>
</evidence>
<evidence type="ECO:0000256" key="1">
    <source>
        <dbReference type="ARBA" id="ARBA00004141"/>
    </source>
</evidence>
<organism evidence="12 13">
    <name type="scientific">Apiotrichum porosum</name>
    <dbReference type="NCBI Taxonomy" id="105984"/>
    <lineage>
        <taxon>Eukaryota</taxon>
        <taxon>Fungi</taxon>
        <taxon>Dikarya</taxon>
        <taxon>Basidiomycota</taxon>
        <taxon>Agaricomycotina</taxon>
        <taxon>Tremellomycetes</taxon>
        <taxon>Trichosporonales</taxon>
        <taxon>Trichosporonaceae</taxon>
        <taxon>Apiotrichum</taxon>
    </lineage>
</organism>
<keyword evidence="5 10" id="KW-1133">Transmembrane helix</keyword>
<dbReference type="NCBIfam" id="TIGR00879">
    <property type="entry name" value="SP"/>
    <property type="match status" value="1"/>
</dbReference>
<dbReference type="PROSITE" id="PS00216">
    <property type="entry name" value="SUGAR_TRANSPORT_1"/>
    <property type="match status" value="1"/>
</dbReference>
<evidence type="ECO:0000256" key="7">
    <source>
        <dbReference type="ARBA" id="ARBA00049119"/>
    </source>
</evidence>
<dbReference type="InterPro" id="IPR050814">
    <property type="entry name" value="Myo-inositol_Transporter"/>
</dbReference>
<feature type="transmembrane region" description="Helical" evidence="10">
    <location>
        <begin position="268"/>
        <end position="286"/>
    </location>
</feature>
<evidence type="ECO:0000256" key="5">
    <source>
        <dbReference type="ARBA" id="ARBA00022989"/>
    </source>
</evidence>
<dbReference type="GeneID" id="39591953"/>
<comment type="catalytic activity">
    <reaction evidence="7">
        <text>myo-inositol(out) + H(+)(out) = myo-inositol(in) + H(+)(in)</text>
        <dbReference type="Rhea" id="RHEA:60364"/>
        <dbReference type="ChEBI" id="CHEBI:15378"/>
        <dbReference type="ChEBI" id="CHEBI:17268"/>
    </reaction>
</comment>
<gene>
    <name evidence="12" type="ORF">EHS24_007410</name>
</gene>
<feature type="transmembrane region" description="Helical" evidence="10">
    <location>
        <begin position="292"/>
        <end position="315"/>
    </location>
</feature>
<evidence type="ECO:0000313" key="13">
    <source>
        <dbReference type="Proteomes" id="UP000279236"/>
    </source>
</evidence>
<dbReference type="Proteomes" id="UP000279236">
    <property type="component" value="Unassembled WGS sequence"/>
</dbReference>
<feature type="transmembrane region" description="Helical" evidence="10">
    <location>
        <begin position="521"/>
        <end position="540"/>
    </location>
</feature>
<evidence type="ECO:0000256" key="2">
    <source>
        <dbReference type="ARBA" id="ARBA00010992"/>
    </source>
</evidence>
<feature type="transmembrane region" description="Helical" evidence="10">
    <location>
        <begin position="173"/>
        <end position="193"/>
    </location>
</feature>
<dbReference type="OrthoDB" id="5290825at2759"/>
<protein>
    <recommendedName>
        <fullName evidence="11">Major facilitator superfamily (MFS) profile domain-containing protein</fullName>
    </recommendedName>
</protein>
<dbReference type="InterPro" id="IPR005828">
    <property type="entry name" value="MFS_sugar_transport-like"/>
</dbReference>
<name>A0A427XUM4_9TREE</name>
<keyword evidence="3 8" id="KW-0813">Transport</keyword>
<keyword evidence="6 10" id="KW-0472">Membrane</keyword>
<dbReference type="PANTHER" id="PTHR48020:SF4">
    <property type="entry name" value="SYMPORT, PUTATIVE (AFU_ORTHOLOGUE AFUA_3G11790)-RELATED"/>
    <property type="match status" value="1"/>
</dbReference>
<dbReference type="GO" id="GO:0015791">
    <property type="term" value="P:polyol transmembrane transport"/>
    <property type="evidence" value="ECO:0007669"/>
    <property type="project" value="UniProtKB-ARBA"/>
</dbReference>
<comment type="caution">
    <text evidence="12">The sequence shown here is derived from an EMBL/GenBank/DDBJ whole genome shotgun (WGS) entry which is preliminary data.</text>
</comment>
<keyword evidence="13" id="KW-1185">Reference proteome</keyword>
<dbReference type="GO" id="GO:0022857">
    <property type="term" value="F:transmembrane transporter activity"/>
    <property type="evidence" value="ECO:0007669"/>
    <property type="project" value="InterPro"/>
</dbReference>
<keyword evidence="4 10" id="KW-0812">Transmembrane</keyword>
<dbReference type="GO" id="GO:0015798">
    <property type="term" value="P:myo-inositol transport"/>
    <property type="evidence" value="ECO:0007669"/>
    <property type="project" value="UniProtKB-ARBA"/>
</dbReference>
<comment type="similarity">
    <text evidence="2 8">Belongs to the major facilitator superfamily. Sugar transporter (TC 2.A.1.1) family.</text>
</comment>
<dbReference type="InterPro" id="IPR005829">
    <property type="entry name" value="Sugar_transporter_CS"/>
</dbReference>
<dbReference type="RefSeq" id="XP_028476673.1">
    <property type="nucleotide sequence ID" value="XM_028622780.1"/>
</dbReference>
<dbReference type="PROSITE" id="PS00217">
    <property type="entry name" value="SUGAR_TRANSPORT_2"/>
    <property type="match status" value="1"/>
</dbReference>
<feature type="transmembrane region" description="Helical" evidence="10">
    <location>
        <begin position="205"/>
        <end position="223"/>
    </location>
</feature>
<accession>A0A427XUM4</accession>
<dbReference type="PRINTS" id="PR00171">
    <property type="entry name" value="SUGRTRNSPORT"/>
</dbReference>
<dbReference type="InterPro" id="IPR020846">
    <property type="entry name" value="MFS_dom"/>
</dbReference>
<feature type="transmembrane region" description="Helical" evidence="10">
    <location>
        <begin position="386"/>
        <end position="406"/>
    </location>
</feature>
<feature type="region of interest" description="Disordered" evidence="9">
    <location>
        <begin position="22"/>
        <end position="52"/>
    </location>
</feature>
<dbReference type="InterPro" id="IPR003663">
    <property type="entry name" value="Sugar/inositol_transpt"/>
</dbReference>
<evidence type="ECO:0000256" key="9">
    <source>
        <dbReference type="SAM" id="MobiDB-lite"/>
    </source>
</evidence>
<feature type="transmembrane region" description="Helical" evidence="10">
    <location>
        <begin position="450"/>
        <end position="472"/>
    </location>
</feature>
<feature type="transmembrane region" description="Helical" evidence="10">
    <location>
        <begin position="552"/>
        <end position="571"/>
    </location>
</feature>
<dbReference type="InterPro" id="IPR036259">
    <property type="entry name" value="MFS_trans_sf"/>
</dbReference>
<evidence type="ECO:0000256" key="3">
    <source>
        <dbReference type="ARBA" id="ARBA00022448"/>
    </source>
</evidence>
<comment type="subcellular location">
    <subcellularLocation>
        <location evidence="1">Membrane</location>
        <topology evidence="1">Multi-pass membrane protein</topology>
    </subcellularLocation>
</comment>
<reference evidence="12 13" key="1">
    <citation type="submission" date="2018-11" db="EMBL/GenBank/DDBJ databases">
        <title>Genome sequence of Apiotrichum porosum DSM 27194.</title>
        <authorList>
            <person name="Aliyu H."/>
            <person name="Gorte O."/>
            <person name="Ochsenreither K."/>
        </authorList>
    </citation>
    <scope>NUCLEOTIDE SEQUENCE [LARGE SCALE GENOMIC DNA]</scope>
    <source>
        <strain evidence="12 13">DSM 27194</strain>
    </source>
</reference>
<evidence type="ECO:0000256" key="10">
    <source>
        <dbReference type="SAM" id="Phobius"/>
    </source>
</evidence>
<dbReference type="Pfam" id="PF00083">
    <property type="entry name" value="Sugar_tr"/>
    <property type="match status" value="1"/>
</dbReference>
<feature type="domain" description="Major facilitator superfamily (MFS) profile" evidence="11">
    <location>
        <begin position="128"/>
        <end position="575"/>
    </location>
</feature>
<dbReference type="FunFam" id="1.20.1250.20:FF:000474">
    <property type="entry name" value="Sugar transporter, putative"/>
    <property type="match status" value="1"/>
</dbReference>
<dbReference type="AlphaFoldDB" id="A0A427XUM4"/>
<dbReference type="PROSITE" id="PS50850">
    <property type="entry name" value="MFS"/>
    <property type="match status" value="1"/>
</dbReference>
<dbReference type="Gene3D" id="1.20.1250.20">
    <property type="entry name" value="MFS general substrate transporter like domains"/>
    <property type="match status" value="1"/>
</dbReference>
<feature type="transmembrane region" description="Helical" evidence="10">
    <location>
        <begin position="421"/>
        <end position="443"/>
    </location>
</feature>
<evidence type="ECO:0000256" key="6">
    <source>
        <dbReference type="ARBA" id="ARBA00023136"/>
    </source>
</evidence>
<feature type="transmembrane region" description="Helical" evidence="10">
    <location>
        <begin position="484"/>
        <end position="500"/>
    </location>
</feature>
<evidence type="ECO:0000256" key="8">
    <source>
        <dbReference type="RuleBase" id="RU003346"/>
    </source>
</evidence>
<evidence type="ECO:0000256" key="4">
    <source>
        <dbReference type="ARBA" id="ARBA00022692"/>
    </source>
</evidence>
<dbReference type="PANTHER" id="PTHR48020">
    <property type="entry name" value="PROTON MYO-INOSITOL COTRANSPORTER"/>
    <property type="match status" value="1"/>
</dbReference>
<feature type="transmembrane region" description="Helical" evidence="10">
    <location>
        <begin position="124"/>
        <end position="141"/>
    </location>
</feature>